<dbReference type="Pfam" id="PF00106">
    <property type="entry name" value="adh_short"/>
    <property type="match status" value="1"/>
</dbReference>
<reference evidence="3 4" key="1">
    <citation type="submission" date="2023-08" db="EMBL/GenBank/DDBJ databases">
        <title>Black Yeasts Isolated from many extreme environments.</title>
        <authorList>
            <person name="Coleine C."/>
            <person name="Stajich J.E."/>
            <person name="Selbmann L."/>
        </authorList>
    </citation>
    <scope>NUCLEOTIDE SEQUENCE [LARGE SCALE GENOMIC DNA]</scope>
    <source>
        <strain evidence="3 4">CCFEE 536</strain>
    </source>
</reference>
<evidence type="ECO:0000313" key="3">
    <source>
        <dbReference type="EMBL" id="KAK5276716.1"/>
    </source>
</evidence>
<dbReference type="PRINTS" id="PR00081">
    <property type="entry name" value="GDHRDH"/>
</dbReference>
<organism evidence="3 4">
    <name type="scientific">Cryomyces antarcticus</name>
    <dbReference type="NCBI Taxonomy" id="329879"/>
    <lineage>
        <taxon>Eukaryota</taxon>
        <taxon>Fungi</taxon>
        <taxon>Dikarya</taxon>
        <taxon>Ascomycota</taxon>
        <taxon>Pezizomycotina</taxon>
        <taxon>Dothideomycetes</taxon>
        <taxon>Dothideomycetes incertae sedis</taxon>
        <taxon>Cryomyces</taxon>
    </lineage>
</organism>
<dbReference type="Proteomes" id="UP001357485">
    <property type="component" value="Unassembled WGS sequence"/>
</dbReference>
<accession>A0ABR0M1X1</accession>
<dbReference type="PANTHER" id="PTHR43008:SF4">
    <property type="entry name" value="CHAIN DEHYDROGENASE, PUTATIVE (AFU_ORTHOLOGUE AFUA_4G08710)-RELATED"/>
    <property type="match status" value="1"/>
</dbReference>
<keyword evidence="4" id="KW-1185">Reference proteome</keyword>
<evidence type="ECO:0000256" key="1">
    <source>
        <dbReference type="ARBA" id="ARBA00006484"/>
    </source>
</evidence>
<dbReference type="InterPro" id="IPR036291">
    <property type="entry name" value="NAD(P)-bd_dom_sf"/>
</dbReference>
<dbReference type="SUPFAM" id="SSF51735">
    <property type="entry name" value="NAD(P)-binding Rossmann-fold domains"/>
    <property type="match status" value="1"/>
</dbReference>
<evidence type="ECO:0000256" key="2">
    <source>
        <dbReference type="ARBA" id="ARBA00023002"/>
    </source>
</evidence>
<gene>
    <name evidence="3" type="ORF">LTR16_010792</name>
</gene>
<dbReference type="EMBL" id="JAVRRA010003173">
    <property type="protein sequence ID" value="KAK5276716.1"/>
    <property type="molecule type" value="Genomic_DNA"/>
</dbReference>
<evidence type="ECO:0000313" key="4">
    <source>
        <dbReference type="Proteomes" id="UP001357485"/>
    </source>
</evidence>
<name>A0ABR0M1X1_9PEZI</name>
<comment type="caution">
    <text evidence="3">The sequence shown here is derived from an EMBL/GenBank/DDBJ whole genome shotgun (WGS) entry which is preliminary data.</text>
</comment>
<feature type="non-terminal residue" evidence="3">
    <location>
        <position position="103"/>
    </location>
</feature>
<dbReference type="PANTHER" id="PTHR43008">
    <property type="entry name" value="BENZIL REDUCTASE"/>
    <property type="match status" value="1"/>
</dbReference>
<proteinExistence type="inferred from homology"/>
<keyword evidence="2" id="KW-0560">Oxidoreductase</keyword>
<dbReference type="InterPro" id="IPR002347">
    <property type="entry name" value="SDR_fam"/>
</dbReference>
<protein>
    <submittedName>
        <fullName evidence="3">Uncharacterized protein</fullName>
    </submittedName>
</protein>
<dbReference type="Gene3D" id="3.40.50.720">
    <property type="entry name" value="NAD(P)-binding Rossmann-like Domain"/>
    <property type="match status" value="1"/>
</dbReference>
<sequence length="103" mass="10784">MKRFTLGGKIAVVTGGGRGLGYNMAQALCEAGVTGIAIMDVQQELGDKSARELSEQTGVDVRFYKVDVRDGSAISGAVQDVVDHFGRIDVLINAAGIADSNIK</sequence>
<comment type="similarity">
    <text evidence="1">Belongs to the short-chain dehydrogenases/reductases (SDR) family.</text>
</comment>